<evidence type="ECO:0000256" key="3">
    <source>
        <dbReference type="ARBA" id="ARBA00023163"/>
    </source>
</evidence>
<dbReference type="PRINTS" id="PR00035">
    <property type="entry name" value="HTHGNTR"/>
</dbReference>
<accession>A0ABW2JLR0</accession>
<dbReference type="EMBL" id="JBHTCF010000007">
    <property type="protein sequence ID" value="MFC7306280.1"/>
    <property type="molecule type" value="Genomic_DNA"/>
</dbReference>
<organism evidence="5 6">
    <name type="scientific">Streptomyces monticola</name>
    <dbReference type="NCBI Taxonomy" id="2666263"/>
    <lineage>
        <taxon>Bacteria</taxon>
        <taxon>Bacillati</taxon>
        <taxon>Actinomycetota</taxon>
        <taxon>Actinomycetes</taxon>
        <taxon>Kitasatosporales</taxon>
        <taxon>Streptomycetaceae</taxon>
        <taxon>Streptomyces</taxon>
    </lineage>
</organism>
<dbReference type="CDD" id="cd07377">
    <property type="entry name" value="WHTH_GntR"/>
    <property type="match status" value="1"/>
</dbReference>
<dbReference type="Pfam" id="PF00392">
    <property type="entry name" value="GntR"/>
    <property type="match status" value="1"/>
</dbReference>
<comment type="caution">
    <text evidence="5">The sequence shown here is derived from an EMBL/GenBank/DDBJ whole genome shotgun (WGS) entry which is preliminary data.</text>
</comment>
<dbReference type="PROSITE" id="PS50949">
    <property type="entry name" value="HTH_GNTR"/>
    <property type="match status" value="1"/>
</dbReference>
<dbReference type="InterPro" id="IPR036388">
    <property type="entry name" value="WH-like_DNA-bd_sf"/>
</dbReference>
<dbReference type="SUPFAM" id="SSF46785">
    <property type="entry name" value="Winged helix' DNA-binding domain"/>
    <property type="match status" value="1"/>
</dbReference>
<protein>
    <submittedName>
        <fullName evidence="5">GntR family transcriptional regulator</fullName>
    </submittedName>
</protein>
<dbReference type="SUPFAM" id="SSF64288">
    <property type="entry name" value="Chorismate lyase-like"/>
    <property type="match status" value="1"/>
</dbReference>
<dbReference type="Gene3D" id="1.10.10.10">
    <property type="entry name" value="Winged helix-like DNA-binding domain superfamily/Winged helix DNA-binding domain"/>
    <property type="match status" value="1"/>
</dbReference>
<dbReference type="PANTHER" id="PTHR44846">
    <property type="entry name" value="MANNOSYL-D-GLYCERATE TRANSPORT/METABOLISM SYSTEM REPRESSOR MNGR-RELATED"/>
    <property type="match status" value="1"/>
</dbReference>
<keyword evidence="2" id="KW-0238">DNA-binding</keyword>
<reference evidence="6" key="1">
    <citation type="journal article" date="2019" name="Int. J. Syst. Evol. Microbiol.">
        <title>The Global Catalogue of Microorganisms (GCM) 10K type strain sequencing project: providing services to taxonomists for standard genome sequencing and annotation.</title>
        <authorList>
            <consortium name="The Broad Institute Genomics Platform"/>
            <consortium name="The Broad Institute Genome Sequencing Center for Infectious Disease"/>
            <person name="Wu L."/>
            <person name="Ma J."/>
        </authorList>
    </citation>
    <scope>NUCLEOTIDE SEQUENCE [LARGE SCALE GENOMIC DNA]</scope>
    <source>
        <strain evidence="6">SYNS20</strain>
    </source>
</reference>
<keyword evidence="6" id="KW-1185">Reference proteome</keyword>
<feature type="domain" description="HTH gntR-type" evidence="4">
    <location>
        <begin position="6"/>
        <end position="74"/>
    </location>
</feature>
<dbReference type="RefSeq" id="WP_381831633.1">
    <property type="nucleotide sequence ID" value="NZ_JBHTCF010000007.1"/>
</dbReference>
<dbReference type="InterPro" id="IPR000524">
    <property type="entry name" value="Tscrpt_reg_HTH_GntR"/>
</dbReference>
<keyword evidence="3" id="KW-0804">Transcription</keyword>
<dbReference type="InterPro" id="IPR036390">
    <property type="entry name" value="WH_DNA-bd_sf"/>
</dbReference>
<gene>
    <name evidence="5" type="ORF">ACFQVC_18910</name>
</gene>
<evidence type="ECO:0000313" key="5">
    <source>
        <dbReference type="EMBL" id="MFC7306280.1"/>
    </source>
</evidence>
<dbReference type="InterPro" id="IPR028978">
    <property type="entry name" value="Chorismate_lyase_/UTRA_dom_sf"/>
</dbReference>
<evidence type="ECO:0000256" key="1">
    <source>
        <dbReference type="ARBA" id="ARBA00023015"/>
    </source>
</evidence>
<keyword evidence="1" id="KW-0805">Transcription regulation</keyword>
<sequence>MTDDARPLYQRIADDLREGILAGELRPGAKLPSENSLKDRYGTTRATVNKGIALLKAEGLVLSSQGKPSIVRPRPNVRMLTTGANFRARRDSGVSNFNAEAAAQDLKPQQKILSVETVPAPPEVADRLGLEEGVPVLVRRRVFCVDEEPMQLVDGYYEASVFAGTALERVHRIRGGVSALIEDPRGPIGERITRFVEDLDIRMPVPYETEALAIPPGVPVARVLRTAYTSSGTVVEVLDSRIPCDRHVFQYAIDIP</sequence>
<dbReference type="Gene3D" id="3.40.1410.10">
    <property type="entry name" value="Chorismate lyase-like"/>
    <property type="match status" value="1"/>
</dbReference>
<dbReference type="Pfam" id="PF07702">
    <property type="entry name" value="UTRA"/>
    <property type="match status" value="1"/>
</dbReference>
<dbReference type="PANTHER" id="PTHR44846:SF17">
    <property type="entry name" value="GNTR-FAMILY TRANSCRIPTIONAL REGULATOR"/>
    <property type="match status" value="1"/>
</dbReference>
<proteinExistence type="predicted"/>
<dbReference type="Proteomes" id="UP001596523">
    <property type="component" value="Unassembled WGS sequence"/>
</dbReference>
<dbReference type="SMART" id="SM00345">
    <property type="entry name" value="HTH_GNTR"/>
    <property type="match status" value="1"/>
</dbReference>
<name>A0ABW2JLR0_9ACTN</name>
<evidence type="ECO:0000313" key="6">
    <source>
        <dbReference type="Proteomes" id="UP001596523"/>
    </source>
</evidence>
<evidence type="ECO:0000259" key="4">
    <source>
        <dbReference type="PROSITE" id="PS50949"/>
    </source>
</evidence>
<dbReference type="SMART" id="SM00866">
    <property type="entry name" value="UTRA"/>
    <property type="match status" value="1"/>
</dbReference>
<evidence type="ECO:0000256" key="2">
    <source>
        <dbReference type="ARBA" id="ARBA00023125"/>
    </source>
</evidence>
<dbReference type="InterPro" id="IPR011663">
    <property type="entry name" value="UTRA"/>
</dbReference>
<dbReference type="InterPro" id="IPR050679">
    <property type="entry name" value="Bact_HTH_transcr_reg"/>
</dbReference>